<dbReference type="PANTHER" id="PTHR17224">
    <property type="entry name" value="PEPTIDYL-TRNA HYDROLASE"/>
    <property type="match status" value="1"/>
</dbReference>
<keyword evidence="8" id="KW-0963">Cytoplasm</keyword>
<dbReference type="PROSITE" id="PS01196">
    <property type="entry name" value="PEPT_TRNA_HYDROL_2"/>
    <property type="match status" value="1"/>
</dbReference>
<keyword evidence="3 8" id="KW-0378">Hydrolase</keyword>
<feature type="binding site" evidence="8">
    <location>
        <position position="70"/>
    </location>
    <ligand>
        <name>tRNA</name>
        <dbReference type="ChEBI" id="CHEBI:17843"/>
    </ligand>
</feature>
<evidence type="ECO:0000256" key="2">
    <source>
        <dbReference type="ARBA" id="ARBA00022555"/>
    </source>
</evidence>
<proteinExistence type="inferred from homology"/>
<evidence type="ECO:0000256" key="7">
    <source>
        <dbReference type="ARBA" id="ARBA00050038"/>
    </source>
</evidence>
<accession>A0A2P8DMB4</accession>
<evidence type="ECO:0000313" key="11">
    <source>
        <dbReference type="EMBL" id="PSK98359.1"/>
    </source>
</evidence>
<dbReference type="SUPFAM" id="SSF53178">
    <property type="entry name" value="Peptidyl-tRNA hydrolase-like"/>
    <property type="match status" value="1"/>
</dbReference>
<evidence type="ECO:0000256" key="1">
    <source>
        <dbReference type="ARBA" id="ARBA00013260"/>
    </source>
</evidence>
<feature type="binding site" evidence="8">
    <location>
        <position position="68"/>
    </location>
    <ligand>
        <name>tRNA</name>
        <dbReference type="ChEBI" id="CHEBI:17843"/>
    </ligand>
</feature>
<dbReference type="PANTHER" id="PTHR17224:SF1">
    <property type="entry name" value="PEPTIDYL-TRNA HYDROLASE"/>
    <property type="match status" value="1"/>
</dbReference>
<comment type="similarity">
    <text evidence="5 8 10">Belongs to the PTH family.</text>
</comment>
<evidence type="ECO:0000313" key="12">
    <source>
        <dbReference type="Proteomes" id="UP000240542"/>
    </source>
</evidence>
<dbReference type="EMBL" id="PYGA01000005">
    <property type="protein sequence ID" value="PSK98359.1"/>
    <property type="molecule type" value="Genomic_DNA"/>
</dbReference>
<evidence type="ECO:0000256" key="3">
    <source>
        <dbReference type="ARBA" id="ARBA00022801"/>
    </source>
</evidence>
<sequence>MDAQRWLVVGLGNPGPKYAGNRHNVGFLVVDALAERERERFKAHKAHAEVAETRVAGVPVVLAKPRTYMNLSGGPVAGLSSFYKVPVERVLVVHDELDIEFGALKLKRGGGPGGHNGLRSVSASLSSPEYVRVRVGIGRPPGRMDAATYVLRDFSAAERKELDVAVERAADAVETVLRDGLEKAQNVYHTAR</sequence>
<dbReference type="FunFam" id="3.40.50.1470:FF:000001">
    <property type="entry name" value="Peptidyl-tRNA hydrolase"/>
    <property type="match status" value="1"/>
</dbReference>
<reference evidence="11 12" key="1">
    <citation type="submission" date="2018-03" db="EMBL/GenBank/DDBJ databases">
        <title>Genomic Encyclopedia of Archaeal and Bacterial Type Strains, Phase II (KMG-II): from individual species to whole genera.</title>
        <authorList>
            <person name="Goeker M."/>
        </authorList>
    </citation>
    <scope>NUCLEOTIDE SEQUENCE [LARGE SCALE GENOMIC DNA]</scope>
    <source>
        <strain evidence="11 12">DSM 45312</strain>
    </source>
</reference>
<dbReference type="NCBIfam" id="TIGR00447">
    <property type="entry name" value="pth"/>
    <property type="match status" value="1"/>
</dbReference>
<dbReference type="PROSITE" id="PS01195">
    <property type="entry name" value="PEPT_TRNA_HYDROL_1"/>
    <property type="match status" value="1"/>
</dbReference>
<dbReference type="InterPro" id="IPR018171">
    <property type="entry name" value="Pept_tRNA_hydro_CS"/>
</dbReference>
<evidence type="ECO:0000256" key="8">
    <source>
        <dbReference type="HAMAP-Rule" id="MF_00083"/>
    </source>
</evidence>
<comment type="catalytic activity">
    <reaction evidence="6 8 9">
        <text>an N-acyl-L-alpha-aminoacyl-tRNA + H2O = an N-acyl-L-amino acid + a tRNA + H(+)</text>
        <dbReference type="Rhea" id="RHEA:54448"/>
        <dbReference type="Rhea" id="RHEA-COMP:10123"/>
        <dbReference type="Rhea" id="RHEA-COMP:13883"/>
        <dbReference type="ChEBI" id="CHEBI:15377"/>
        <dbReference type="ChEBI" id="CHEBI:15378"/>
        <dbReference type="ChEBI" id="CHEBI:59874"/>
        <dbReference type="ChEBI" id="CHEBI:78442"/>
        <dbReference type="ChEBI" id="CHEBI:138191"/>
        <dbReference type="EC" id="3.1.1.29"/>
    </reaction>
</comment>
<dbReference type="Proteomes" id="UP000240542">
    <property type="component" value="Unassembled WGS sequence"/>
</dbReference>
<keyword evidence="2 8" id="KW-0820">tRNA-binding</keyword>
<keyword evidence="12" id="KW-1185">Reference proteome</keyword>
<evidence type="ECO:0000256" key="10">
    <source>
        <dbReference type="RuleBase" id="RU004320"/>
    </source>
</evidence>
<comment type="subcellular location">
    <subcellularLocation>
        <location evidence="8">Cytoplasm</location>
    </subcellularLocation>
</comment>
<comment type="function">
    <text evidence="8">Hydrolyzes ribosome-free peptidyl-tRNAs (with 1 or more amino acids incorporated), which drop off the ribosome during protein synthesis, or as a result of ribosome stalling.</text>
</comment>
<dbReference type="GO" id="GO:0006515">
    <property type="term" value="P:protein quality control for misfolded or incompletely synthesized proteins"/>
    <property type="evidence" value="ECO:0007669"/>
    <property type="project" value="UniProtKB-UniRule"/>
</dbReference>
<feature type="site" description="Discriminates between blocked and unblocked aminoacyl-tRNA" evidence="8">
    <location>
        <position position="13"/>
    </location>
</feature>
<comment type="function">
    <text evidence="8">Catalyzes the release of premature peptidyl moieties from peptidyl-tRNA molecules trapped in stalled 50S ribosomal subunits, and thus maintains levels of free tRNAs and 50S ribosomes.</text>
</comment>
<feature type="active site" description="Proton acceptor" evidence="8">
    <location>
        <position position="23"/>
    </location>
</feature>
<protein>
    <recommendedName>
        <fullName evidence="7 8">Peptidyl-tRNA hydrolase</fullName>
        <shortName evidence="8">Pth</shortName>
        <ecNumber evidence="1 8">3.1.1.29</ecNumber>
    </recommendedName>
</protein>
<dbReference type="GO" id="GO:0004045">
    <property type="term" value="F:peptidyl-tRNA hydrolase activity"/>
    <property type="evidence" value="ECO:0007669"/>
    <property type="project" value="UniProtKB-UniRule"/>
</dbReference>
<evidence type="ECO:0000256" key="6">
    <source>
        <dbReference type="ARBA" id="ARBA00048707"/>
    </source>
</evidence>
<organism evidence="11 12">
    <name type="scientific">Murinocardiopsis flavida</name>
    <dbReference type="NCBI Taxonomy" id="645275"/>
    <lineage>
        <taxon>Bacteria</taxon>
        <taxon>Bacillati</taxon>
        <taxon>Actinomycetota</taxon>
        <taxon>Actinomycetes</taxon>
        <taxon>Streptosporangiales</taxon>
        <taxon>Nocardiopsidaceae</taxon>
        <taxon>Murinocardiopsis</taxon>
    </lineage>
</organism>
<keyword evidence="4 8" id="KW-0694">RNA-binding</keyword>
<evidence type="ECO:0000256" key="9">
    <source>
        <dbReference type="RuleBase" id="RU000673"/>
    </source>
</evidence>
<dbReference type="AlphaFoldDB" id="A0A2P8DMB4"/>
<dbReference type="InterPro" id="IPR001328">
    <property type="entry name" value="Pept_tRNA_hydro"/>
</dbReference>
<dbReference type="Pfam" id="PF01195">
    <property type="entry name" value="Pept_tRNA_hydro"/>
    <property type="match status" value="1"/>
</dbReference>
<dbReference type="GO" id="GO:0072344">
    <property type="term" value="P:rescue of stalled ribosome"/>
    <property type="evidence" value="ECO:0007669"/>
    <property type="project" value="UniProtKB-UniRule"/>
</dbReference>
<dbReference type="Gene3D" id="3.40.50.1470">
    <property type="entry name" value="Peptidyl-tRNA hydrolase"/>
    <property type="match status" value="1"/>
</dbReference>
<dbReference type="GO" id="GO:0000049">
    <property type="term" value="F:tRNA binding"/>
    <property type="evidence" value="ECO:0007669"/>
    <property type="project" value="UniProtKB-UniRule"/>
</dbReference>
<feature type="site" description="Stabilizes the basic form of H active site to accept a proton" evidence="8">
    <location>
        <position position="95"/>
    </location>
</feature>
<dbReference type="HAMAP" id="MF_00083">
    <property type="entry name" value="Pept_tRNA_hydro_bact"/>
    <property type="match status" value="1"/>
</dbReference>
<feature type="binding site" evidence="8">
    <location>
        <position position="116"/>
    </location>
    <ligand>
        <name>tRNA</name>
        <dbReference type="ChEBI" id="CHEBI:17843"/>
    </ligand>
</feature>
<gene>
    <name evidence="8" type="primary">pth</name>
    <name evidence="11" type="ORF">CLV63_10530</name>
</gene>
<dbReference type="CDD" id="cd00462">
    <property type="entry name" value="PTH"/>
    <property type="match status" value="1"/>
</dbReference>
<feature type="binding site" evidence="8">
    <location>
        <position position="18"/>
    </location>
    <ligand>
        <name>tRNA</name>
        <dbReference type="ChEBI" id="CHEBI:17843"/>
    </ligand>
</feature>
<evidence type="ECO:0000256" key="4">
    <source>
        <dbReference type="ARBA" id="ARBA00022884"/>
    </source>
</evidence>
<evidence type="ECO:0000256" key="5">
    <source>
        <dbReference type="ARBA" id="ARBA00038063"/>
    </source>
</evidence>
<name>A0A2P8DMB4_9ACTN</name>
<comment type="subunit">
    <text evidence="8">Monomer.</text>
</comment>
<comment type="caution">
    <text evidence="11">The sequence shown here is derived from an EMBL/GenBank/DDBJ whole genome shotgun (WGS) entry which is preliminary data.</text>
</comment>
<dbReference type="GO" id="GO:0005737">
    <property type="term" value="C:cytoplasm"/>
    <property type="evidence" value="ECO:0007669"/>
    <property type="project" value="UniProtKB-SubCell"/>
</dbReference>
<dbReference type="InterPro" id="IPR036416">
    <property type="entry name" value="Pept_tRNA_hydro_sf"/>
</dbReference>
<dbReference type="EC" id="3.1.1.29" evidence="1 8"/>